<evidence type="ECO:0000256" key="1">
    <source>
        <dbReference type="ARBA" id="ARBA00004459"/>
    </source>
</evidence>
<organism evidence="8 9">
    <name type="scientific">Psychrobacter communis</name>
    <dbReference type="NCBI Taxonomy" id="2762238"/>
    <lineage>
        <taxon>Bacteria</taxon>
        <taxon>Pseudomonadati</taxon>
        <taxon>Pseudomonadota</taxon>
        <taxon>Gammaproteobacteria</taxon>
        <taxon>Moraxellales</taxon>
        <taxon>Moraxellaceae</taxon>
        <taxon>Psychrobacter</taxon>
    </lineage>
</organism>
<evidence type="ECO:0000256" key="6">
    <source>
        <dbReference type="ARBA" id="ARBA00023288"/>
    </source>
</evidence>
<dbReference type="EMBL" id="JACSQR010000003">
    <property type="protein sequence ID" value="MBD7946844.1"/>
    <property type="molecule type" value="Genomic_DNA"/>
</dbReference>
<dbReference type="Proteomes" id="UP000606724">
    <property type="component" value="Unassembled WGS sequence"/>
</dbReference>
<dbReference type="InterPro" id="IPR032831">
    <property type="entry name" value="LptM_cons"/>
</dbReference>
<protein>
    <submittedName>
        <fullName evidence="8">Lipoprotein</fullName>
    </submittedName>
</protein>
<evidence type="ECO:0000256" key="3">
    <source>
        <dbReference type="ARBA" id="ARBA00023136"/>
    </source>
</evidence>
<evidence type="ECO:0000313" key="9">
    <source>
        <dbReference type="Proteomes" id="UP000606724"/>
    </source>
</evidence>
<proteinExistence type="predicted"/>
<feature type="region of interest" description="Disordered" evidence="7">
    <location>
        <begin position="78"/>
        <end position="103"/>
    </location>
</feature>
<gene>
    <name evidence="8" type="ORF">H9653_02200</name>
</gene>
<sequence length="103" mass="10951">MFTIRRTSNFNSANLSVDVKPAVYQVTIATLVIGATALAGCGQKGDLYLAESSSQTVKDNTAVLESTSHPQDAAFAKLNDNANNEPDAEDFQLPAPSTDPNDY</sequence>
<keyword evidence="2" id="KW-0732">Signal</keyword>
<dbReference type="NCBIfam" id="NF047847">
    <property type="entry name" value="SS_mature_LptM"/>
    <property type="match status" value="1"/>
</dbReference>
<keyword evidence="3" id="KW-0472">Membrane</keyword>
<evidence type="ECO:0000256" key="2">
    <source>
        <dbReference type="ARBA" id="ARBA00022729"/>
    </source>
</evidence>
<evidence type="ECO:0000256" key="4">
    <source>
        <dbReference type="ARBA" id="ARBA00023139"/>
    </source>
</evidence>
<keyword evidence="4" id="KW-0564">Palmitate</keyword>
<evidence type="ECO:0000256" key="5">
    <source>
        <dbReference type="ARBA" id="ARBA00023237"/>
    </source>
</evidence>
<keyword evidence="6 8" id="KW-0449">Lipoprotein</keyword>
<dbReference type="Pfam" id="PF13627">
    <property type="entry name" value="LptM_cons"/>
    <property type="match status" value="1"/>
</dbReference>
<comment type="caution">
    <text evidence="8">The sequence shown here is derived from an EMBL/GenBank/DDBJ whole genome shotgun (WGS) entry which is preliminary data.</text>
</comment>
<evidence type="ECO:0000313" key="8">
    <source>
        <dbReference type="EMBL" id="MBD7946844.1"/>
    </source>
</evidence>
<accession>A0ABR8RGI6</accession>
<keyword evidence="9" id="KW-1185">Reference proteome</keyword>
<keyword evidence="5" id="KW-0998">Cell outer membrane</keyword>
<reference evidence="8 9" key="1">
    <citation type="submission" date="2020-08" db="EMBL/GenBank/DDBJ databases">
        <title>A Genomic Blueprint of the Chicken Gut Microbiome.</title>
        <authorList>
            <person name="Gilroy R."/>
            <person name="Ravi A."/>
            <person name="Getino M."/>
            <person name="Pursley I."/>
            <person name="Horton D.L."/>
            <person name="Alikhan N.-F."/>
            <person name="Baker D."/>
            <person name="Gharbi K."/>
            <person name="Hall N."/>
            <person name="Watson M."/>
            <person name="Adriaenssens E.M."/>
            <person name="Foster-Nyarko E."/>
            <person name="Jarju S."/>
            <person name="Secka A."/>
            <person name="Antonio M."/>
            <person name="Oren A."/>
            <person name="Chaudhuri R."/>
            <person name="La Ragione R.M."/>
            <person name="Hildebrand F."/>
            <person name="Pallen M.J."/>
        </authorList>
    </citation>
    <scope>NUCLEOTIDE SEQUENCE [LARGE SCALE GENOMIC DNA]</scope>
    <source>
        <strain evidence="8 9">Sa4CVA2</strain>
    </source>
</reference>
<dbReference type="RefSeq" id="WP_191690119.1">
    <property type="nucleotide sequence ID" value="NZ_JACSQR010000003.1"/>
</dbReference>
<name>A0ABR8RGI6_9GAMM</name>
<comment type="subcellular location">
    <subcellularLocation>
        <location evidence="1">Cell outer membrane</location>
        <topology evidence="1">Lipid-anchor</topology>
    </subcellularLocation>
</comment>
<dbReference type="GeneID" id="84653484"/>
<evidence type="ECO:0000256" key="7">
    <source>
        <dbReference type="SAM" id="MobiDB-lite"/>
    </source>
</evidence>